<comment type="subcellular location">
    <subcellularLocation>
        <location evidence="1">Endomembrane system</location>
        <topology evidence="1">Multi-pass membrane protein</topology>
    </subcellularLocation>
</comment>
<feature type="transmembrane region" description="Helical" evidence="9">
    <location>
        <begin position="290"/>
        <end position="311"/>
    </location>
</feature>
<feature type="transmembrane region" description="Helical" evidence="9">
    <location>
        <begin position="259"/>
        <end position="283"/>
    </location>
</feature>
<feature type="transmembrane region" description="Helical" evidence="9">
    <location>
        <begin position="352"/>
        <end position="371"/>
    </location>
</feature>
<evidence type="ECO:0000256" key="6">
    <source>
        <dbReference type="ARBA" id="ARBA00022989"/>
    </source>
</evidence>
<keyword evidence="7 9" id="KW-0406">Ion transport</keyword>
<dbReference type="InterPro" id="IPR004837">
    <property type="entry name" value="NaCa_Exmemb"/>
</dbReference>
<keyword evidence="6 9" id="KW-1133">Transmembrane helix</keyword>
<keyword evidence="2 9" id="KW-0813">Transport</keyword>
<evidence type="ECO:0000256" key="3">
    <source>
        <dbReference type="ARBA" id="ARBA00022568"/>
    </source>
</evidence>
<keyword evidence="3 9" id="KW-0109">Calcium transport</keyword>
<keyword evidence="9" id="KW-0050">Antiport</keyword>
<dbReference type="Pfam" id="PF01699">
    <property type="entry name" value="Na_Ca_ex"/>
    <property type="match status" value="2"/>
</dbReference>
<feature type="transmembrane region" description="Helical" evidence="9">
    <location>
        <begin position="126"/>
        <end position="143"/>
    </location>
</feature>
<keyword evidence="5 9" id="KW-0106">Calcium</keyword>
<comment type="caution">
    <text evidence="9">Lacks conserved residue(s) required for the propagation of feature annotation.</text>
</comment>
<dbReference type="PANTHER" id="PTHR31503:SF22">
    <property type="entry name" value="VACUOLAR CALCIUM ION TRANSPORTER"/>
    <property type="match status" value="1"/>
</dbReference>
<keyword evidence="12" id="KW-1185">Reference proteome</keyword>
<evidence type="ECO:0000256" key="4">
    <source>
        <dbReference type="ARBA" id="ARBA00022692"/>
    </source>
</evidence>
<feature type="domain" description="Sodium/calcium exchanger membrane region" evidence="10">
    <location>
        <begin position="23"/>
        <end position="175"/>
    </location>
</feature>
<dbReference type="InterPro" id="IPR044880">
    <property type="entry name" value="NCX_ion-bd_dom_sf"/>
</dbReference>
<dbReference type="NCBIfam" id="TIGR00378">
    <property type="entry name" value="cax"/>
    <property type="match status" value="1"/>
</dbReference>
<evidence type="ECO:0000256" key="8">
    <source>
        <dbReference type="ARBA" id="ARBA00023136"/>
    </source>
</evidence>
<protein>
    <recommendedName>
        <fullName evidence="9">Ca(2+)/H(+) antiporter</fullName>
    </recommendedName>
</protein>
<evidence type="ECO:0000256" key="2">
    <source>
        <dbReference type="ARBA" id="ARBA00022448"/>
    </source>
</evidence>
<dbReference type="Gene3D" id="1.20.1420.30">
    <property type="entry name" value="NCX, central ion-binding region"/>
    <property type="match status" value="1"/>
</dbReference>
<reference evidence="11" key="1">
    <citation type="submission" date="2021-02" db="EMBL/GenBank/DDBJ databases">
        <title>The CRISPR/cas machinery reduction and long-range gene transfer in the hot spring cyanobacterium Synechococcus.</title>
        <authorList>
            <person name="Dvorak P."/>
            <person name="Jahodarova E."/>
            <person name="Hasler P."/>
            <person name="Poulickova A."/>
        </authorList>
    </citation>
    <scope>NUCLEOTIDE SEQUENCE</scope>
    <source>
        <strain evidence="11">Rupite</strain>
    </source>
</reference>
<dbReference type="InterPro" id="IPR004713">
    <property type="entry name" value="CaH_exchang"/>
</dbReference>
<accession>A0ABT0C8B5</accession>
<feature type="transmembrane region" description="Helical" evidence="9">
    <location>
        <begin position="155"/>
        <end position="175"/>
    </location>
</feature>
<proteinExistence type="inferred from homology"/>
<dbReference type="RefSeq" id="WP_244349267.1">
    <property type="nucleotide sequence ID" value="NZ_JAFIRA010000005.1"/>
</dbReference>
<comment type="caution">
    <text evidence="11">The sequence shown here is derived from an EMBL/GenBank/DDBJ whole genome shotgun (WGS) entry which is preliminary data.</text>
</comment>
<dbReference type="EMBL" id="JAFIRA010000005">
    <property type="protein sequence ID" value="MCJ2542034.1"/>
    <property type="molecule type" value="Genomic_DNA"/>
</dbReference>
<gene>
    <name evidence="11" type="primary">cax</name>
    <name evidence="11" type="ORF">JX360_03785</name>
</gene>
<evidence type="ECO:0000256" key="7">
    <source>
        <dbReference type="ARBA" id="ARBA00023065"/>
    </source>
</evidence>
<comment type="similarity">
    <text evidence="9">Belongs to the Ca(2+):cation antiporter (CaCA) (TC 2.A.19) family.</text>
</comment>
<feature type="transmembrane region" description="Helical" evidence="9">
    <location>
        <begin position="323"/>
        <end position="340"/>
    </location>
</feature>
<evidence type="ECO:0000256" key="9">
    <source>
        <dbReference type="RuleBase" id="RU365028"/>
    </source>
</evidence>
<evidence type="ECO:0000313" key="11">
    <source>
        <dbReference type="EMBL" id="MCJ2542034.1"/>
    </source>
</evidence>
<evidence type="ECO:0000256" key="1">
    <source>
        <dbReference type="ARBA" id="ARBA00004127"/>
    </source>
</evidence>
<feature type="domain" description="Sodium/calcium exchanger membrane region" evidence="10">
    <location>
        <begin position="227"/>
        <end position="364"/>
    </location>
</feature>
<dbReference type="InterPro" id="IPR004798">
    <property type="entry name" value="CAX-like"/>
</dbReference>
<evidence type="ECO:0000259" key="10">
    <source>
        <dbReference type="Pfam" id="PF01699"/>
    </source>
</evidence>
<dbReference type="PANTHER" id="PTHR31503">
    <property type="entry name" value="VACUOLAR CALCIUM ION TRANSPORTER"/>
    <property type="match status" value="1"/>
</dbReference>
<name>A0ABT0C8B5_THEVL</name>
<feature type="transmembrane region" description="Helical" evidence="9">
    <location>
        <begin position="221"/>
        <end position="239"/>
    </location>
</feature>
<keyword evidence="4 9" id="KW-0812">Transmembrane</keyword>
<feature type="transmembrane region" description="Helical" evidence="9">
    <location>
        <begin position="23"/>
        <end position="40"/>
    </location>
</feature>
<sequence length="372" mass="39209">MIVLLAGIPLSWVGHFQGWDPNVVFICAALAVVALAKFMGQATEEIAALTGPTIGGLMNATFGNATELIIGLVALQAGLVDVVKASITGSIIGNLLLVAGLAMFLGGIKFREQSFRPEVARMNASVMNLAVVALILPSVVTYADVTLGELSIQELSTAVALVLIGVYGLTLLFSLKTHSYLYSIHEAEAAEDEAADRLAPNPVLQAQGSIPQVLTAPPEQVGVWPWLLALLGLTVLVAVESELLVGTLESTLEHFHVTPLFMGVILLPIIGNAAEHATAVTVAMKDKMDLSFSVALGSTMQIALFVAPLLVLAGDVLHQPMNFNFGMVELVAIAVSVLLINSVSSDGRSNWLEGLLLLATYTILGIAFFFLD</sequence>
<feature type="transmembrane region" description="Helical" evidence="9">
    <location>
        <begin position="85"/>
        <end position="105"/>
    </location>
</feature>
<evidence type="ECO:0000313" key="12">
    <source>
        <dbReference type="Proteomes" id="UP000830835"/>
    </source>
</evidence>
<feature type="transmembrane region" description="Helical" evidence="9">
    <location>
        <begin position="61"/>
        <end position="79"/>
    </location>
</feature>
<keyword evidence="8 9" id="KW-0472">Membrane</keyword>
<comment type="function">
    <text evidence="9">Ca(+)/H(+) antiporter that extrudes calcium in exchange for external protons.</text>
</comment>
<organism evidence="11 12">
    <name type="scientific">Thermostichus vulcanus str. 'Rupite'</name>
    <dbReference type="NCBI Taxonomy" id="2813851"/>
    <lineage>
        <taxon>Bacteria</taxon>
        <taxon>Bacillati</taxon>
        <taxon>Cyanobacteriota</taxon>
        <taxon>Cyanophyceae</taxon>
        <taxon>Thermostichales</taxon>
        <taxon>Thermostichaceae</taxon>
        <taxon>Thermostichus</taxon>
    </lineage>
</organism>
<dbReference type="Proteomes" id="UP000830835">
    <property type="component" value="Unassembled WGS sequence"/>
</dbReference>
<evidence type="ECO:0000256" key="5">
    <source>
        <dbReference type="ARBA" id="ARBA00022837"/>
    </source>
</evidence>